<accession>A0ABM9NF93</accession>
<dbReference type="EMBL" id="OZ026884">
    <property type="protein sequence ID" value="CAL1239246.1"/>
    <property type="molecule type" value="Genomic_DNA"/>
</dbReference>
<comment type="similarity">
    <text evidence="2 4">Belongs to the glucose-6-phosphate 1-epimerase family.</text>
</comment>
<dbReference type="InterPro" id="IPR008183">
    <property type="entry name" value="Aldose_1/G6P_1-epimerase"/>
</dbReference>
<dbReference type="Proteomes" id="UP001497493">
    <property type="component" value="Chromosome"/>
</dbReference>
<sequence>MDAYDIRVLEQHFGIPGEVSFAEGPNRMPVVEISNACGMGAIALQGAHLLSWAPHGQERVVWLSSRAKFAPGQSVRGGIPVCWPWFGSLPEQPSFPAHGFARTSPWQVLGAESLDGGATRLAFRLPLEACAQPFWPYQSPVEIRHTLGKALEIELRTRNDDRSELWLGEALHTYFQVGDVRRIAVHGLEGCDYLDKTQGGGRKRQVGPVTFDGETDRIYLDAGANCVIEDPVLQRRIRIEQRGSANTVVWNPWEAKARRLGDMAEDDYCHMVCVESANAADNRVPLRPGEEHRLWVRYSVESWP</sequence>
<dbReference type="InterPro" id="IPR025532">
    <property type="entry name" value="G6P_1-epimerase"/>
</dbReference>
<dbReference type="Gene3D" id="2.70.98.10">
    <property type="match status" value="1"/>
</dbReference>
<dbReference type="InterPro" id="IPR011013">
    <property type="entry name" value="Gal_mutarotase_sf_dom"/>
</dbReference>
<evidence type="ECO:0000256" key="2">
    <source>
        <dbReference type="ARBA" id="ARBA00005866"/>
    </source>
</evidence>
<proteinExistence type="inferred from homology"/>
<evidence type="ECO:0000256" key="3">
    <source>
        <dbReference type="ARBA" id="ARBA00023235"/>
    </source>
</evidence>
<dbReference type="EC" id="5.1.3.15" evidence="4"/>
<protein>
    <recommendedName>
        <fullName evidence="4">Putative glucose-6-phosphate 1-epimerase</fullName>
        <ecNumber evidence="4">5.1.3.15</ecNumber>
    </recommendedName>
</protein>
<dbReference type="PANTHER" id="PTHR11122">
    <property type="entry name" value="APOSPORY-ASSOCIATED PROTEIN C-RELATED"/>
    <property type="match status" value="1"/>
</dbReference>
<dbReference type="PIRSF" id="PIRSF016020">
    <property type="entry name" value="PHexose_mutarotase"/>
    <property type="match status" value="1"/>
</dbReference>
<dbReference type="InterPro" id="IPR014718">
    <property type="entry name" value="GH-type_carb-bd"/>
</dbReference>
<reference evidence="5 6" key="1">
    <citation type="submission" date="2024-04" db="EMBL/GenBank/DDBJ databases">
        <authorList>
            <person name="Cremers G."/>
        </authorList>
    </citation>
    <scope>NUCLEOTIDE SEQUENCE [LARGE SCALE GENOMIC DNA]</scope>
    <source>
        <strain evidence="5">MeCH1-AG</strain>
    </source>
</reference>
<keyword evidence="3 4" id="KW-0413">Isomerase</keyword>
<gene>
    <name evidence="5" type="primary">yeaD</name>
    <name evidence="5" type="ORF">MECH1_V1_0470</name>
</gene>
<dbReference type="SUPFAM" id="SSF74650">
    <property type="entry name" value="Galactose mutarotase-like"/>
    <property type="match status" value="1"/>
</dbReference>
<evidence type="ECO:0000313" key="5">
    <source>
        <dbReference type="EMBL" id="CAL1239246.1"/>
    </source>
</evidence>
<evidence type="ECO:0000313" key="6">
    <source>
        <dbReference type="Proteomes" id="UP001497493"/>
    </source>
</evidence>
<evidence type="ECO:0000256" key="4">
    <source>
        <dbReference type="PIRNR" id="PIRNR016020"/>
    </source>
</evidence>
<dbReference type="PANTHER" id="PTHR11122:SF13">
    <property type="entry name" value="GLUCOSE-6-PHOSPHATE 1-EPIMERASE"/>
    <property type="match status" value="1"/>
</dbReference>
<dbReference type="Pfam" id="PF01263">
    <property type="entry name" value="Aldose_epim"/>
    <property type="match status" value="1"/>
</dbReference>
<dbReference type="GO" id="GO:0047938">
    <property type="term" value="F:glucose-6-phosphate 1-epimerase activity"/>
    <property type="evidence" value="ECO:0007669"/>
    <property type="project" value="UniProtKB-EC"/>
</dbReference>
<name>A0ABM9NF93_9GAMM</name>
<comment type="catalytic activity">
    <reaction evidence="1">
        <text>alpha-D-glucose 6-phosphate = beta-D-glucose 6-phosphate</text>
        <dbReference type="Rhea" id="RHEA:16249"/>
        <dbReference type="ChEBI" id="CHEBI:58225"/>
        <dbReference type="ChEBI" id="CHEBI:58247"/>
        <dbReference type="EC" id="5.1.3.15"/>
    </reaction>
</comment>
<dbReference type="CDD" id="cd09020">
    <property type="entry name" value="D-hex-6-P-epi_like"/>
    <property type="match status" value="1"/>
</dbReference>
<keyword evidence="6" id="KW-1185">Reference proteome</keyword>
<dbReference type="RefSeq" id="WP_348758826.1">
    <property type="nucleotide sequence ID" value="NZ_OZ026884.1"/>
</dbReference>
<evidence type="ECO:0000256" key="1">
    <source>
        <dbReference type="ARBA" id="ARBA00001096"/>
    </source>
</evidence>
<organism evidence="5 6">
    <name type="scientific">Candidatus Methylocalor cossyra</name>
    <dbReference type="NCBI Taxonomy" id="3108543"/>
    <lineage>
        <taxon>Bacteria</taxon>
        <taxon>Pseudomonadati</taxon>
        <taxon>Pseudomonadota</taxon>
        <taxon>Gammaproteobacteria</taxon>
        <taxon>Methylococcales</taxon>
        <taxon>Methylococcaceae</taxon>
        <taxon>Candidatus Methylocalor</taxon>
    </lineage>
</organism>